<reference evidence="2 3" key="1">
    <citation type="journal article" date="2020" name="Biotechnol. Biofuels">
        <title>New insights from the biogas microbiome by comprehensive genome-resolved metagenomics of nearly 1600 species originating from multiple anaerobic digesters.</title>
        <authorList>
            <person name="Campanaro S."/>
            <person name="Treu L."/>
            <person name="Rodriguez-R L.M."/>
            <person name="Kovalovszki A."/>
            <person name="Ziels R.M."/>
            <person name="Maus I."/>
            <person name="Zhu X."/>
            <person name="Kougias P.G."/>
            <person name="Basile A."/>
            <person name="Luo G."/>
            <person name="Schluter A."/>
            <person name="Konstantinidis K.T."/>
            <person name="Angelidaki I."/>
        </authorList>
    </citation>
    <scope>NUCLEOTIDE SEQUENCE [LARGE SCALE GENOMIC DNA]</scope>
    <source>
        <strain evidence="2">AS23ysBPME_34</strain>
    </source>
</reference>
<dbReference type="Proteomes" id="UP000541058">
    <property type="component" value="Unassembled WGS sequence"/>
</dbReference>
<dbReference type="AlphaFoldDB" id="A0A7X8C1I0"/>
<evidence type="ECO:0000313" key="3">
    <source>
        <dbReference type="Proteomes" id="UP000541058"/>
    </source>
</evidence>
<dbReference type="EMBL" id="JAAYSM010000009">
    <property type="protein sequence ID" value="NLJ17266.1"/>
    <property type="molecule type" value="Genomic_DNA"/>
</dbReference>
<comment type="caution">
    <text evidence="2">The sequence shown here is derived from an EMBL/GenBank/DDBJ whole genome shotgun (WGS) entry which is preliminary data.</text>
</comment>
<dbReference type="InterPro" id="IPR029063">
    <property type="entry name" value="SAM-dependent_MTases_sf"/>
</dbReference>
<evidence type="ECO:0000259" key="1">
    <source>
        <dbReference type="Pfam" id="PF07669"/>
    </source>
</evidence>
<dbReference type="SUPFAM" id="SSF53335">
    <property type="entry name" value="S-adenosyl-L-methionine-dependent methyltransferases"/>
    <property type="match status" value="1"/>
</dbReference>
<proteinExistence type="predicted"/>
<dbReference type="PROSITE" id="PS00092">
    <property type="entry name" value="N6_MTASE"/>
    <property type="match status" value="1"/>
</dbReference>
<dbReference type="Gene3D" id="3.40.50.150">
    <property type="entry name" value="Vaccinia Virus protein VP39"/>
    <property type="match status" value="1"/>
</dbReference>
<dbReference type="GO" id="GO:0009007">
    <property type="term" value="F:site-specific DNA-methyltransferase (adenine-specific) activity"/>
    <property type="evidence" value="ECO:0007669"/>
    <property type="project" value="UniProtKB-EC"/>
</dbReference>
<dbReference type="InterPro" id="IPR002052">
    <property type="entry name" value="DNA_methylase_N6_adenine_CS"/>
</dbReference>
<sequence length="347" mass="40268">MKFDVIIGNPPYQLSDGLEGANFYRASAIYHLFIDKAIELNPRYVSMIVPSRWMTNTAEGISNEWTNNFINSGKIKSICDYEDSTKLFNQVLVRGGINYFLWDRNHNGKCEYEFHSENGDIKRKAMKLDSFNLGFVVRDLNAHSIIKKVNSKEDGYYKNQSTNFSDLVGPKHFFDKGKLLATNWREYKKEKCKTYNIKFYVSEHTNKVPYGWIKESDVPKNKKAINLHKIYISAGGGIPRYGEPGSVCSETYLVIGYNHCLSKEEILNIMRYMSTKFFRFLMGIKQKARSATRGVYQLIPLQDWSESWTDEKLYKKYNLTQDEIDYIESTTSSMDISNELNIAKDLN</sequence>
<feature type="domain" description="Type II methyltransferase M.TaqI-like" evidence="1">
    <location>
        <begin position="1"/>
        <end position="88"/>
    </location>
</feature>
<accession>A0A7X8C1I0</accession>
<evidence type="ECO:0000313" key="2">
    <source>
        <dbReference type="EMBL" id="NLJ17266.1"/>
    </source>
</evidence>
<gene>
    <name evidence="2" type="ORF">GX355_00220</name>
</gene>
<dbReference type="GO" id="GO:0006304">
    <property type="term" value="P:DNA modification"/>
    <property type="evidence" value="ECO:0007669"/>
    <property type="project" value="InterPro"/>
</dbReference>
<dbReference type="GO" id="GO:0003676">
    <property type="term" value="F:nucleic acid binding"/>
    <property type="evidence" value="ECO:0007669"/>
    <property type="project" value="InterPro"/>
</dbReference>
<dbReference type="GO" id="GO:0032259">
    <property type="term" value="P:methylation"/>
    <property type="evidence" value="ECO:0007669"/>
    <property type="project" value="InterPro"/>
</dbReference>
<name>A0A7X8C1I0_9LACT</name>
<protein>
    <recommendedName>
        <fullName evidence="1">Type II methyltransferase M.TaqI-like domain-containing protein</fullName>
    </recommendedName>
</protein>
<dbReference type="Pfam" id="PF07669">
    <property type="entry name" value="Eco57I"/>
    <property type="match status" value="1"/>
</dbReference>
<dbReference type="InterPro" id="IPR011639">
    <property type="entry name" value="MethylTrfase_TaqI-like_dom"/>
</dbReference>
<organism evidence="2 3">
    <name type="scientific">Globicatella sulfidifaciens</name>
    <dbReference type="NCBI Taxonomy" id="136093"/>
    <lineage>
        <taxon>Bacteria</taxon>
        <taxon>Bacillati</taxon>
        <taxon>Bacillota</taxon>
        <taxon>Bacilli</taxon>
        <taxon>Lactobacillales</taxon>
        <taxon>Aerococcaceae</taxon>
        <taxon>Globicatella</taxon>
    </lineage>
</organism>